<evidence type="ECO:0000313" key="7">
    <source>
        <dbReference type="EMBL" id="RCJ10384.1"/>
    </source>
</evidence>
<dbReference type="PANTHER" id="PTHR43303:SF4">
    <property type="entry name" value="NADPH DEHYDROGENASE C23G7.10C-RELATED"/>
    <property type="match status" value="1"/>
</dbReference>
<reference evidence="7 8" key="1">
    <citation type="submission" date="2018-04" db="EMBL/GenBank/DDBJ databases">
        <title>Cupriavidus necator CR12 genome sequencing and assembly.</title>
        <authorList>
            <person name="Ben Fekih I."/>
            <person name="Mazhar H.S."/>
            <person name="Bello S.K."/>
            <person name="Rensing C."/>
        </authorList>
    </citation>
    <scope>NUCLEOTIDE SEQUENCE [LARGE SCALE GENOMIC DNA]</scope>
    <source>
        <strain evidence="7 8">CR12</strain>
    </source>
</reference>
<dbReference type="GO" id="GO:0050661">
    <property type="term" value="F:NADP binding"/>
    <property type="evidence" value="ECO:0007669"/>
    <property type="project" value="InterPro"/>
</dbReference>
<evidence type="ECO:0000256" key="4">
    <source>
        <dbReference type="ARBA" id="ARBA00022857"/>
    </source>
</evidence>
<evidence type="ECO:0000256" key="1">
    <source>
        <dbReference type="ARBA" id="ARBA00001917"/>
    </source>
</evidence>
<dbReference type="GO" id="GO:0010181">
    <property type="term" value="F:FMN binding"/>
    <property type="evidence" value="ECO:0007669"/>
    <property type="project" value="InterPro"/>
</dbReference>
<dbReference type="EMBL" id="QDHA01000002">
    <property type="protein sequence ID" value="RCJ10384.1"/>
    <property type="molecule type" value="Genomic_DNA"/>
</dbReference>
<keyword evidence="2" id="KW-0285">Flavoprotein</keyword>
<sequence>MLSLFSPYSLKGVTLRNRIVVSPMCQYMAEVGHLSDWHQSHYATLARGGAGLVIVEATAVSPEGRITPGDVGLWSDSHIAGLAAVAKAIKDAGAVAGIQLGHAGRKAGCTPPWEGGAPLDRNDPRAWQPVAPSALPFMPANPHMPREMRLEDIRRTRQHFVDAAARALQAGFQWLELHFAHGFLAQNFLSALTNARDDQYGGSLENRARFLIETVVAVREVWPKSLPLTARLGAVEFNGREDETLAESVQVLKWLKEAGLDLVDVGLALSTGDEQVPWGPNFLAPYARQIRAQTGLPVATSWQITSASEADALIREGQLDLALFGRTLLANPHWPFQAARDLKVEQAASVLPTPYAFWLQSWAG</sequence>
<dbReference type="SUPFAM" id="SSF51395">
    <property type="entry name" value="FMN-linked oxidoreductases"/>
    <property type="match status" value="1"/>
</dbReference>
<dbReference type="InterPro" id="IPR013785">
    <property type="entry name" value="Aldolase_TIM"/>
</dbReference>
<dbReference type="Gene3D" id="3.20.20.70">
    <property type="entry name" value="Aldolase class I"/>
    <property type="match status" value="1"/>
</dbReference>
<organism evidence="7 8">
    <name type="scientific">Cupriavidus necator</name>
    <name type="common">Alcaligenes eutrophus</name>
    <name type="synonym">Ralstonia eutropha</name>
    <dbReference type="NCBI Taxonomy" id="106590"/>
    <lineage>
        <taxon>Bacteria</taxon>
        <taxon>Pseudomonadati</taxon>
        <taxon>Pseudomonadota</taxon>
        <taxon>Betaproteobacteria</taxon>
        <taxon>Burkholderiales</taxon>
        <taxon>Burkholderiaceae</taxon>
        <taxon>Cupriavidus</taxon>
    </lineage>
</organism>
<dbReference type="CDD" id="cd02932">
    <property type="entry name" value="OYE_YqiM_FMN"/>
    <property type="match status" value="1"/>
</dbReference>
<keyword evidence="4" id="KW-0521">NADP</keyword>
<evidence type="ECO:0000313" key="8">
    <source>
        <dbReference type="Proteomes" id="UP000253501"/>
    </source>
</evidence>
<accession>A0A367PS53</accession>
<name>A0A367PS53_CUPNE</name>
<dbReference type="PANTHER" id="PTHR43303">
    <property type="entry name" value="NADPH DEHYDROGENASE C23G7.10C-RELATED"/>
    <property type="match status" value="1"/>
</dbReference>
<evidence type="ECO:0000256" key="2">
    <source>
        <dbReference type="ARBA" id="ARBA00022630"/>
    </source>
</evidence>
<dbReference type="RefSeq" id="WP_114130282.1">
    <property type="nucleotide sequence ID" value="NZ_CP068436.1"/>
</dbReference>
<dbReference type="Pfam" id="PF00724">
    <property type="entry name" value="Oxidored_FMN"/>
    <property type="match status" value="1"/>
</dbReference>
<keyword evidence="3" id="KW-0288">FMN</keyword>
<protein>
    <submittedName>
        <fullName evidence="7">NADH:flavin oxidoreductase/NADH oxidase</fullName>
    </submittedName>
</protein>
<dbReference type="InterPro" id="IPR001155">
    <property type="entry name" value="OxRdtase_FMN_N"/>
</dbReference>
<evidence type="ECO:0000259" key="6">
    <source>
        <dbReference type="Pfam" id="PF00724"/>
    </source>
</evidence>
<dbReference type="InterPro" id="IPR044152">
    <property type="entry name" value="YqjM-like"/>
</dbReference>
<dbReference type="Proteomes" id="UP000253501">
    <property type="component" value="Unassembled WGS sequence"/>
</dbReference>
<comment type="cofactor">
    <cofactor evidence="1">
        <name>FMN</name>
        <dbReference type="ChEBI" id="CHEBI:58210"/>
    </cofactor>
</comment>
<evidence type="ECO:0000256" key="5">
    <source>
        <dbReference type="ARBA" id="ARBA00023002"/>
    </source>
</evidence>
<dbReference type="GO" id="GO:0003959">
    <property type="term" value="F:NADPH dehydrogenase activity"/>
    <property type="evidence" value="ECO:0007669"/>
    <property type="project" value="InterPro"/>
</dbReference>
<evidence type="ECO:0000256" key="3">
    <source>
        <dbReference type="ARBA" id="ARBA00022643"/>
    </source>
</evidence>
<proteinExistence type="predicted"/>
<gene>
    <name evidence="7" type="ORF">DDK22_00985</name>
</gene>
<comment type="caution">
    <text evidence="7">The sequence shown here is derived from an EMBL/GenBank/DDBJ whole genome shotgun (WGS) entry which is preliminary data.</text>
</comment>
<feature type="domain" description="NADH:flavin oxidoreductase/NADH oxidase N-terminal" evidence="6">
    <location>
        <begin position="3"/>
        <end position="343"/>
    </location>
</feature>
<keyword evidence="5" id="KW-0560">Oxidoreductase</keyword>
<dbReference type="AlphaFoldDB" id="A0A367PS53"/>